<organism evidence="2 3">
    <name type="scientific">Gordonia araii NBRC 100433</name>
    <dbReference type="NCBI Taxonomy" id="1073574"/>
    <lineage>
        <taxon>Bacteria</taxon>
        <taxon>Bacillati</taxon>
        <taxon>Actinomycetota</taxon>
        <taxon>Actinomycetes</taxon>
        <taxon>Mycobacteriales</taxon>
        <taxon>Gordoniaceae</taxon>
        <taxon>Gordonia</taxon>
    </lineage>
</organism>
<dbReference type="RefSeq" id="WP_007320615.1">
    <property type="nucleotide sequence ID" value="NZ_BAEE01000012.1"/>
</dbReference>
<dbReference type="AlphaFoldDB" id="G7GY63"/>
<dbReference type="Proteomes" id="UP000035088">
    <property type="component" value="Unassembled WGS sequence"/>
</dbReference>
<evidence type="ECO:0000313" key="3">
    <source>
        <dbReference type="Proteomes" id="UP000035088"/>
    </source>
</evidence>
<dbReference type="EMBL" id="BAEE01000012">
    <property type="protein sequence ID" value="GAB08538.1"/>
    <property type="molecule type" value="Genomic_DNA"/>
</dbReference>
<dbReference type="STRING" id="1073574.GOARA_012_00880"/>
<comment type="caution">
    <text evidence="2">The sequence shown here is derived from an EMBL/GenBank/DDBJ whole genome shotgun (WGS) entry which is preliminary data.</text>
</comment>
<proteinExistence type="predicted"/>
<evidence type="ECO:0008006" key="4">
    <source>
        <dbReference type="Google" id="ProtNLM"/>
    </source>
</evidence>
<keyword evidence="3" id="KW-1185">Reference proteome</keyword>
<evidence type="ECO:0000256" key="1">
    <source>
        <dbReference type="SAM" id="SignalP"/>
    </source>
</evidence>
<accession>G7GY63</accession>
<dbReference type="PROSITE" id="PS51257">
    <property type="entry name" value="PROKAR_LIPOPROTEIN"/>
    <property type="match status" value="1"/>
</dbReference>
<protein>
    <recommendedName>
        <fullName evidence="4">Lipoprotein</fullName>
    </recommendedName>
</protein>
<reference evidence="2 3" key="1">
    <citation type="submission" date="2011-11" db="EMBL/GenBank/DDBJ databases">
        <title>Whole genome shotgun sequence of Gordonia araii NBRC 100433.</title>
        <authorList>
            <person name="Yoshida Y."/>
            <person name="Hosoyama A."/>
            <person name="Tsuchikane K."/>
            <person name="Katsumata H."/>
            <person name="Yamazaki S."/>
            <person name="Fujita N."/>
        </authorList>
    </citation>
    <scope>NUCLEOTIDE SEQUENCE [LARGE SCALE GENOMIC DNA]</scope>
    <source>
        <strain evidence="2 3">NBRC 100433</strain>
    </source>
</reference>
<keyword evidence="1" id="KW-0732">Signal</keyword>
<name>G7GY63_9ACTN</name>
<sequence>MLRAAVTVCVAVGVTLAVGGCASDDGAQYQAQLSSVQAQESAATENEKFAVETVTADQHINTVRGAARMSEFDAIGARACPGSVLGNRLKKIKAEGKIDSFAYAPKKRTEIIGGYSEANPNQVIVVFRNTDPGSPAQQKAQAIAIRVKLGTDAGKKCVNEMERV</sequence>
<evidence type="ECO:0000313" key="2">
    <source>
        <dbReference type="EMBL" id="GAB08538.1"/>
    </source>
</evidence>
<dbReference type="OrthoDB" id="9850641at2"/>
<feature type="chain" id="PRO_5038374974" description="Lipoprotein" evidence="1">
    <location>
        <begin position="20"/>
        <end position="164"/>
    </location>
</feature>
<gene>
    <name evidence="2" type="ORF">GOARA_012_00880</name>
</gene>
<feature type="signal peptide" evidence="1">
    <location>
        <begin position="1"/>
        <end position="19"/>
    </location>
</feature>